<dbReference type="GO" id="GO:0008409">
    <property type="term" value="F:5'-3' exonuclease activity"/>
    <property type="evidence" value="ECO:0007669"/>
    <property type="project" value="InterPro"/>
</dbReference>
<dbReference type="FunFam" id="1.10.150.20:FF:000003">
    <property type="entry name" value="DNA polymerase I"/>
    <property type="match status" value="1"/>
</dbReference>
<accession>A0A1F6EGW3</accession>
<keyword evidence="5" id="KW-0235">DNA replication</keyword>
<dbReference type="InterPro" id="IPR020046">
    <property type="entry name" value="5-3_exonucl_a-hlix_arch_N"/>
</dbReference>
<evidence type="ECO:0000313" key="14">
    <source>
        <dbReference type="Proteomes" id="UP000177306"/>
    </source>
</evidence>
<proteinExistence type="inferred from homology"/>
<keyword evidence="4" id="KW-0548">Nucleotidyltransferase</keyword>
<dbReference type="PANTHER" id="PTHR10133:SF27">
    <property type="entry name" value="DNA POLYMERASE NU"/>
    <property type="match status" value="1"/>
</dbReference>
<dbReference type="CDD" id="cd09898">
    <property type="entry name" value="H3TH_53EXO"/>
    <property type="match status" value="1"/>
</dbReference>
<evidence type="ECO:0000256" key="9">
    <source>
        <dbReference type="ARBA" id="ARBA00023204"/>
    </source>
</evidence>
<evidence type="ECO:0000256" key="8">
    <source>
        <dbReference type="ARBA" id="ARBA00023125"/>
    </source>
</evidence>
<dbReference type="SMART" id="SM00482">
    <property type="entry name" value="POLAc"/>
    <property type="match status" value="1"/>
</dbReference>
<evidence type="ECO:0000256" key="7">
    <source>
        <dbReference type="ARBA" id="ARBA00022932"/>
    </source>
</evidence>
<dbReference type="GO" id="GO:0003887">
    <property type="term" value="F:DNA-directed DNA polymerase activity"/>
    <property type="evidence" value="ECO:0007669"/>
    <property type="project" value="UniProtKB-KW"/>
</dbReference>
<dbReference type="Gene3D" id="3.30.70.370">
    <property type="match status" value="1"/>
</dbReference>
<dbReference type="FunFam" id="1.10.150.20:FF:000002">
    <property type="entry name" value="DNA polymerase I"/>
    <property type="match status" value="1"/>
</dbReference>
<evidence type="ECO:0000313" key="13">
    <source>
        <dbReference type="EMBL" id="OGG72881.1"/>
    </source>
</evidence>
<dbReference type="GO" id="GO:0006302">
    <property type="term" value="P:double-strand break repair"/>
    <property type="evidence" value="ECO:0007669"/>
    <property type="project" value="TreeGrafter"/>
</dbReference>
<dbReference type="SUPFAM" id="SSF88723">
    <property type="entry name" value="PIN domain-like"/>
    <property type="match status" value="1"/>
</dbReference>
<protein>
    <recommendedName>
        <fullName evidence="2">DNA-directed DNA polymerase</fullName>
        <ecNumber evidence="2">2.7.7.7</ecNumber>
    </recommendedName>
</protein>
<feature type="domain" description="DNA-directed DNA polymerase family A palm" evidence="12">
    <location>
        <begin position="553"/>
        <end position="763"/>
    </location>
</feature>
<evidence type="ECO:0000259" key="11">
    <source>
        <dbReference type="SMART" id="SM00475"/>
    </source>
</evidence>
<dbReference type="GO" id="GO:0006261">
    <property type="term" value="P:DNA-templated DNA replication"/>
    <property type="evidence" value="ECO:0007669"/>
    <property type="project" value="InterPro"/>
</dbReference>
<keyword evidence="3" id="KW-0808">Transferase</keyword>
<evidence type="ECO:0000256" key="10">
    <source>
        <dbReference type="ARBA" id="ARBA00049244"/>
    </source>
</evidence>
<dbReference type="Pfam" id="PF02739">
    <property type="entry name" value="5_3_exonuc_N"/>
    <property type="match status" value="1"/>
</dbReference>
<evidence type="ECO:0000256" key="3">
    <source>
        <dbReference type="ARBA" id="ARBA00022679"/>
    </source>
</evidence>
<dbReference type="SMART" id="SM00475">
    <property type="entry name" value="53EXOc"/>
    <property type="match status" value="1"/>
</dbReference>
<name>A0A1F6EGW3_9BACT</name>
<dbReference type="EC" id="2.7.7.7" evidence="2"/>
<dbReference type="SMART" id="SM00279">
    <property type="entry name" value="HhH2"/>
    <property type="match status" value="1"/>
</dbReference>
<dbReference type="FunFam" id="1.20.1060.10:FF:000001">
    <property type="entry name" value="DNA polymerase I"/>
    <property type="match status" value="1"/>
</dbReference>
<sequence length="809" mass="90369">MTSKPEKKKSTKRLVLLDSHAILHRAFHAIPDFATSKGEPTGALYGLISMLLKVVHELKPDYIIATRDLPGGTYRHELFEEYKATRVEADPALVEQLKKAPEVFEAFGIPVYACPGFEADDIIGTIVEQLKKSPPAGGDIEVIIATGDLDTLQLVSGEKVRVYTLRQGISDTILYDEDRVRERYGFGPEFISDYKGLRGDPSDNIKGIKGIGEKTAEALITEFGSIEDIYTALKSNPGEFEKAGVKKRIVELLKEGEKDARFSKELATIHAEAPITFMLPEKSWRLSEYLGTIDALCDALEFRSLKERVRTRLGEEKRAPETPAQLSLEVERNVDPRTLSECAVALWLVKSDITNPTLDDILSFAKTQDFEKARETVFATLHQTGRLREVFETIEKPLIPIVARMNADGVRINKDALEKMAGEYREELGEIAQRIFDHVGHEFNINSPRQLAGVLYDELKLSNGTRTKKTPTGARTTREEELAKMRDAHPVIDDILAYRELQKLLSTYVEKMTELVDARGRLHAEFLQAGTTTGRMASQNPNLQNIPIRTEYGRRIRHAFEAPKDSLLAALDYSQIELRVAAGLSGDEKLLDIFKRGGDVHAAVAAQVFGVPREFVDKEMRRRAKVINFGIIYGMGVNALRVSLGESVSREEAARFLSDYFANFAGLAKWIEFTKRSAAQKGYTETFFGRRRYFSGFDSAIPQMRAQAERMAVNAPIQGTQADIIKLAMVRADELIEKRGWREKAKLVLQVHDELVYEVAEDIAGEAALEVRKVMESVVPADALSGVPILAEAALGKNWGELKRIPATS</sequence>
<evidence type="ECO:0000256" key="6">
    <source>
        <dbReference type="ARBA" id="ARBA00022763"/>
    </source>
</evidence>
<dbReference type="SUPFAM" id="SSF56672">
    <property type="entry name" value="DNA/RNA polymerases"/>
    <property type="match status" value="1"/>
</dbReference>
<evidence type="ECO:0000256" key="5">
    <source>
        <dbReference type="ARBA" id="ARBA00022705"/>
    </source>
</evidence>
<evidence type="ECO:0000256" key="1">
    <source>
        <dbReference type="ARBA" id="ARBA00007705"/>
    </source>
</evidence>
<reference evidence="13 14" key="1">
    <citation type="journal article" date="2016" name="Nat. Commun.">
        <title>Thousands of microbial genomes shed light on interconnected biogeochemical processes in an aquifer system.</title>
        <authorList>
            <person name="Anantharaman K."/>
            <person name="Brown C.T."/>
            <person name="Hug L.A."/>
            <person name="Sharon I."/>
            <person name="Castelle C.J."/>
            <person name="Probst A.J."/>
            <person name="Thomas B.C."/>
            <person name="Singh A."/>
            <person name="Wilkins M.J."/>
            <person name="Karaoz U."/>
            <person name="Brodie E.L."/>
            <person name="Williams K.H."/>
            <person name="Hubbard S.S."/>
            <person name="Banfield J.F."/>
        </authorList>
    </citation>
    <scope>NUCLEOTIDE SEQUENCE [LARGE SCALE GENOMIC DNA]</scope>
</reference>
<dbReference type="InterPro" id="IPR002298">
    <property type="entry name" value="DNA_polymerase_A"/>
</dbReference>
<dbReference type="PRINTS" id="PR00868">
    <property type="entry name" value="DNAPOLI"/>
</dbReference>
<dbReference type="CDD" id="cd08637">
    <property type="entry name" value="DNA_pol_A_pol_I_C"/>
    <property type="match status" value="1"/>
</dbReference>
<evidence type="ECO:0000256" key="2">
    <source>
        <dbReference type="ARBA" id="ARBA00012417"/>
    </source>
</evidence>
<dbReference type="InterPro" id="IPR019760">
    <property type="entry name" value="DNA-dir_DNA_pol_A_CS"/>
</dbReference>
<dbReference type="InterPro" id="IPR008918">
    <property type="entry name" value="HhH2"/>
</dbReference>
<organism evidence="13 14">
    <name type="scientific">Candidatus Kaiserbacteria bacterium RIFCSPLOWO2_01_FULL_53_17</name>
    <dbReference type="NCBI Taxonomy" id="1798511"/>
    <lineage>
        <taxon>Bacteria</taxon>
        <taxon>Candidatus Kaiseribacteriota</taxon>
    </lineage>
</organism>
<dbReference type="InterPro" id="IPR043502">
    <property type="entry name" value="DNA/RNA_pol_sf"/>
</dbReference>
<dbReference type="PROSITE" id="PS00447">
    <property type="entry name" value="DNA_POLYMERASE_A"/>
    <property type="match status" value="1"/>
</dbReference>
<dbReference type="InterPro" id="IPR036279">
    <property type="entry name" value="5-3_exonuclease_C_sf"/>
</dbReference>
<evidence type="ECO:0000256" key="4">
    <source>
        <dbReference type="ARBA" id="ARBA00022695"/>
    </source>
</evidence>
<keyword evidence="7" id="KW-0239">DNA-directed DNA polymerase</keyword>
<dbReference type="Gene3D" id="1.20.1060.10">
    <property type="entry name" value="Taq DNA Polymerase, Chain T, domain 4"/>
    <property type="match status" value="1"/>
</dbReference>
<dbReference type="InterPro" id="IPR002421">
    <property type="entry name" value="5-3_exonuclease"/>
</dbReference>
<keyword evidence="6" id="KW-0227">DNA damage</keyword>
<dbReference type="GO" id="GO:0003677">
    <property type="term" value="F:DNA binding"/>
    <property type="evidence" value="ECO:0007669"/>
    <property type="project" value="UniProtKB-KW"/>
</dbReference>
<dbReference type="AlphaFoldDB" id="A0A1F6EGW3"/>
<gene>
    <name evidence="13" type="ORF">A3A38_01570</name>
</gene>
<dbReference type="InterPro" id="IPR029060">
    <property type="entry name" value="PIN-like_dom_sf"/>
</dbReference>
<evidence type="ECO:0000259" key="12">
    <source>
        <dbReference type="SMART" id="SM00482"/>
    </source>
</evidence>
<dbReference type="Gene3D" id="1.10.150.20">
    <property type="entry name" value="5' to 3' exonuclease, C-terminal subdomain"/>
    <property type="match status" value="2"/>
</dbReference>
<dbReference type="InterPro" id="IPR001098">
    <property type="entry name" value="DNA-dir_DNA_pol_A_palm_dom"/>
</dbReference>
<dbReference type="Proteomes" id="UP000177306">
    <property type="component" value="Unassembled WGS sequence"/>
</dbReference>
<dbReference type="CDD" id="cd09859">
    <property type="entry name" value="PIN_53EXO"/>
    <property type="match status" value="1"/>
</dbReference>
<comment type="catalytic activity">
    <reaction evidence="10">
        <text>DNA(n) + a 2'-deoxyribonucleoside 5'-triphosphate = DNA(n+1) + diphosphate</text>
        <dbReference type="Rhea" id="RHEA:22508"/>
        <dbReference type="Rhea" id="RHEA-COMP:17339"/>
        <dbReference type="Rhea" id="RHEA-COMP:17340"/>
        <dbReference type="ChEBI" id="CHEBI:33019"/>
        <dbReference type="ChEBI" id="CHEBI:61560"/>
        <dbReference type="ChEBI" id="CHEBI:173112"/>
        <dbReference type="EC" id="2.7.7.7"/>
    </reaction>
</comment>
<comment type="similarity">
    <text evidence="1">Belongs to the DNA polymerase type-A family.</text>
</comment>
<comment type="caution">
    <text evidence="13">The sequence shown here is derived from an EMBL/GenBank/DDBJ whole genome shotgun (WGS) entry which is preliminary data.</text>
</comment>
<dbReference type="Pfam" id="PF01367">
    <property type="entry name" value="5_3_exonuc"/>
    <property type="match status" value="1"/>
</dbReference>
<dbReference type="Gene3D" id="3.40.50.1010">
    <property type="entry name" value="5'-nuclease"/>
    <property type="match status" value="1"/>
</dbReference>
<feature type="domain" description="5'-3' exonuclease" evidence="11">
    <location>
        <begin position="12"/>
        <end position="285"/>
    </location>
</feature>
<dbReference type="EMBL" id="MFLY01000025">
    <property type="protein sequence ID" value="OGG72881.1"/>
    <property type="molecule type" value="Genomic_DNA"/>
</dbReference>
<dbReference type="Pfam" id="PF00476">
    <property type="entry name" value="DNA_pol_A"/>
    <property type="match status" value="1"/>
</dbReference>
<dbReference type="InterPro" id="IPR020045">
    <property type="entry name" value="DNA_polI_H3TH"/>
</dbReference>
<dbReference type="PANTHER" id="PTHR10133">
    <property type="entry name" value="DNA POLYMERASE I"/>
    <property type="match status" value="1"/>
</dbReference>
<keyword evidence="8" id="KW-0238">DNA-binding</keyword>
<keyword evidence="9" id="KW-0234">DNA repair</keyword>
<dbReference type="SUPFAM" id="SSF47807">
    <property type="entry name" value="5' to 3' exonuclease, C-terminal subdomain"/>
    <property type="match status" value="1"/>
</dbReference>